<evidence type="ECO:0000313" key="3">
    <source>
        <dbReference type="EMBL" id="KXT59308.1"/>
    </source>
</evidence>
<comment type="caution">
    <text evidence="3">The sequence shown here is derived from an EMBL/GenBank/DDBJ whole genome shotgun (WGS) entry which is preliminary data.</text>
</comment>
<accession>A0A139M679</accession>
<dbReference type="EMBL" id="LQOG01000042">
    <property type="protein sequence ID" value="KXT59308.1"/>
    <property type="molecule type" value="Genomic_DNA"/>
</dbReference>
<protein>
    <submittedName>
        <fullName evidence="3">Replication initiator protein A</fullName>
    </submittedName>
</protein>
<evidence type="ECO:0000313" key="4">
    <source>
        <dbReference type="Proteomes" id="UP000070541"/>
    </source>
</evidence>
<dbReference type="InterPro" id="IPR010724">
    <property type="entry name" value="RepA_N"/>
</dbReference>
<evidence type="ECO:0000256" key="1">
    <source>
        <dbReference type="SAM" id="MobiDB-lite"/>
    </source>
</evidence>
<feature type="region of interest" description="Disordered" evidence="1">
    <location>
        <begin position="165"/>
        <end position="211"/>
    </location>
</feature>
<name>A0A139M679_STROR</name>
<dbReference type="AlphaFoldDB" id="A0A139M679"/>
<sequence length="380" mass="43473">MADITIDQLATLTFYQIPEIFFTRIQHNEKGYVKLTSSYTSLSSDAKLAYGALYNRCKLSISSFQKGNRDYVDENGAVFLIFTVSDLMLLLDKGKMKVTKIKKELQEHGLLREVRQGLNKPNRLYLQLVDANLEIVEHYSIDGELLKRIDAFGKVLYEKECDIEKTPKPLGNSGSPQNGRPQNGLQNVHKTDGINTERSQTESSYDTNRYEGESSLSGLSISEAFKMGQHGFLSPQLVQKLSLFGKDAKILENKIYQSKRQVEKNYNNLLANQEIYGEIWLQDLERELDKLIFKIKTGEAEGKPIQNIPAYFYKMMIRFWKMALLIEKEQGFMEVSGQSEYARKSPAECPSLITYYYPDKLSETKLNSYLSELSKGVETC</sequence>
<feature type="domain" description="Replication initiator A N-terminal" evidence="2">
    <location>
        <begin position="37"/>
        <end position="105"/>
    </location>
</feature>
<organism evidence="3 4">
    <name type="scientific">Streptococcus oralis</name>
    <dbReference type="NCBI Taxonomy" id="1303"/>
    <lineage>
        <taxon>Bacteria</taxon>
        <taxon>Bacillati</taxon>
        <taxon>Bacillota</taxon>
        <taxon>Bacilli</taxon>
        <taxon>Lactobacillales</taxon>
        <taxon>Streptococcaceae</taxon>
        <taxon>Streptococcus</taxon>
    </lineage>
</organism>
<dbReference type="Proteomes" id="UP000070541">
    <property type="component" value="Unassembled WGS sequence"/>
</dbReference>
<reference evidence="3 4" key="1">
    <citation type="submission" date="2016-01" db="EMBL/GenBank/DDBJ databases">
        <title>Highly variable Streptococcus oralis are common among viridans streptococci isolated from primates.</title>
        <authorList>
            <person name="Denapaite D."/>
            <person name="Rieger M."/>
            <person name="Koendgen S."/>
            <person name="Brueckner R."/>
            <person name="Ochigava I."/>
            <person name="Kappeler P."/>
            <person name="Maetz-Rensing K."/>
            <person name="Leendertz F."/>
            <person name="Hakenbeck R."/>
        </authorList>
    </citation>
    <scope>NUCLEOTIDE SEQUENCE [LARGE SCALE GENOMIC DNA]</scope>
    <source>
        <strain evidence="3 4">DD05</strain>
    </source>
</reference>
<dbReference type="PATRIC" id="fig|1303.76.peg.1748"/>
<evidence type="ECO:0000259" key="2">
    <source>
        <dbReference type="Pfam" id="PF06970"/>
    </source>
</evidence>
<dbReference type="RefSeq" id="WP_061419030.1">
    <property type="nucleotide sequence ID" value="NZ_KQ969039.1"/>
</dbReference>
<gene>
    <name evidence="3" type="ORF">SORDD05_01675</name>
</gene>
<dbReference type="Pfam" id="PF06970">
    <property type="entry name" value="RepA_N"/>
    <property type="match status" value="1"/>
</dbReference>
<proteinExistence type="predicted"/>
<feature type="compositionally biased region" description="Polar residues" evidence="1">
    <location>
        <begin position="172"/>
        <end position="207"/>
    </location>
</feature>